<organism evidence="1 2">
    <name type="scientific">Oceanobacillus longus</name>
    <dbReference type="NCBI Taxonomy" id="930120"/>
    <lineage>
        <taxon>Bacteria</taxon>
        <taxon>Bacillati</taxon>
        <taxon>Bacillota</taxon>
        <taxon>Bacilli</taxon>
        <taxon>Bacillales</taxon>
        <taxon>Bacillaceae</taxon>
        <taxon>Oceanobacillus</taxon>
    </lineage>
</organism>
<sequence length="326" mass="38461">MESKSEKIILFPGLKKTLEEESLKALQEKRYEEALGKLNQLISYHEHSHEIIIGKLICLMELGRHEEAQDLCEDLLHHKDENYFHYVHIYLTILFQTSQYSLLMEQVESEFEKNNVPELLHEQFKQLYDMSEKMKLDFMIEESSSIIDELFAAVNQDNHIEQWRVVEQLRNMKAQPVNQVLSLLTNEHVHPVIKTAILAWMKDKHISDEVEIHKFSTSMTVIPFDIPYIKVNEIYKQILLVILDVEQDNPTLFQLLEQLLYRYVYVIYPFMPSTEDIVDIAAAIKNIGNQYLHIQTTENDISSAKVQHYMKEIRMCDSLYLSIIED</sequence>
<proteinExistence type="predicted"/>
<reference evidence="2" key="1">
    <citation type="journal article" date="2019" name="Int. J. Syst. Evol. Microbiol.">
        <title>The Global Catalogue of Microorganisms (GCM) 10K type strain sequencing project: providing services to taxonomists for standard genome sequencing and annotation.</title>
        <authorList>
            <consortium name="The Broad Institute Genomics Platform"/>
            <consortium name="The Broad Institute Genome Sequencing Center for Infectious Disease"/>
            <person name="Wu L."/>
            <person name="Ma J."/>
        </authorList>
    </citation>
    <scope>NUCLEOTIDE SEQUENCE [LARGE SCALE GENOMIC DNA]</scope>
    <source>
        <strain evidence="2">IBRC-M 10703</strain>
    </source>
</reference>
<name>A0ABV8GSB4_9BACI</name>
<dbReference type="RefSeq" id="WP_379495123.1">
    <property type="nucleotide sequence ID" value="NZ_JBHSAO010000001.1"/>
</dbReference>
<keyword evidence="2" id="KW-1185">Reference proteome</keyword>
<dbReference type="SUPFAM" id="SSF116965">
    <property type="entry name" value="Hypothetical protein MPN330"/>
    <property type="match status" value="1"/>
</dbReference>
<dbReference type="InterPro" id="IPR011990">
    <property type="entry name" value="TPR-like_helical_dom_sf"/>
</dbReference>
<dbReference type="Gene3D" id="1.25.40.10">
    <property type="entry name" value="Tetratricopeptide repeat domain"/>
    <property type="match status" value="1"/>
</dbReference>
<evidence type="ECO:0000313" key="2">
    <source>
        <dbReference type="Proteomes" id="UP001595772"/>
    </source>
</evidence>
<evidence type="ECO:0000313" key="1">
    <source>
        <dbReference type="EMBL" id="MFC4022620.1"/>
    </source>
</evidence>
<dbReference type="Proteomes" id="UP001595772">
    <property type="component" value="Unassembled WGS sequence"/>
</dbReference>
<protein>
    <submittedName>
        <fullName evidence="1">Tetratricopeptide repeat protein</fullName>
    </submittedName>
</protein>
<dbReference type="Pfam" id="PF14559">
    <property type="entry name" value="TPR_19"/>
    <property type="match status" value="1"/>
</dbReference>
<dbReference type="EMBL" id="JBHSAO010000001">
    <property type="protein sequence ID" value="MFC4022620.1"/>
    <property type="molecule type" value="Genomic_DNA"/>
</dbReference>
<gene>
    <name evidence="1" type="ORF">ACFOUV_02160</name>
</gene>
<accession>A0ABV8GSB4</accession>
<comment type="caution">
    <text evidence="1">The sequence shown here is derived from an EMBL/GenBank/DDBJ whole genome shotgun (WGS) entry which is preliminary data.</text>
</comment>
<dbReference type="SUPFAM" id="SSF48452">
    <property type="entry name" value="TPR-like"/>
    <property type="match status" value="1"/>
</dbReference>